<dbReference type="EMBL" id="JAAGAX010000001">
    <property type="protein sequence ID" value="KAF2324037.1"/>
    <property type="molecule type" value="Genomic_DNA"/>
</dbReference>
<gene>
    <name evidence="1" type="ORF">GH714_006317</name>
</gene>
<evidence type="ECO:0000313" key="1">
    <source>
        <dbReference type="EMBL" id="KAF2324037.1"/>
    </source>
</evidence>
<keyword evidence="2" id="KW-1185">Reference proteome</keyword>
<name>A0A6A6NFW2_HEVBR</name>
<proteinExistence type="predicted"/>
<dbReference type="AlphaFoldDB" id="A0A6A6NFW2"/>
<sequence length="126" mass="13845">MAHAASIGKLRVMRCLNMMRCFAQVPLPLKAQIIKEVKPVEAVTEEKFSKGTLVEVSSDEEGCESVIAGENAGFSYENLQHYCVDPDIHFHTVFYDSGGNQIVPALLPDKLYILGCLTGNLVLDLC</sequence>
<dbReference type="Proteomes" id="UP000467840">
    <property type="component" value="Chromosome 5"/>
</dbReference>
<organism evidence="1 2">
    <name type="scientific">Hevea brasiliensis</name>
    <name type="common">Para rubber tree</name>
    <name type="synonym">Siphonia brasiliensis</name>
    <dbReference type="NCBI Taxonomy" id="3981"/>
    <lineage>
        <taxon>Eukaryota</taxon>
        <taxon>Viridiplantae</taxon>
        <taxon>Streptophyta</taxon>
        <taxon>Embryophyta</taxon>
        <taxon>Tracheophyta</taxon>
        <taxon>Spermatophyta</taxon>
        <taxon>Magnoliopsida</taxon>
        <taxon>eudicotyledons</taxon>
        <taxon>Gunneridae</taxon>
        <taxon>Pentapetalae</taxon>
        <taxon>rosids</taxon>
        <taxon>fabids</taxon>
        <taxon>Malpighiales</taxon>
        <taxon>Euphorbiaceae</taxon>
        <taxon>Crotonoideae</taxon>
        <taxon>Micrandreae</taxon>
        <taxon>Hevea</taxon>
    </lineage>
</organism>
<accession>A0A6A6NFW2</accession>
<comment type="caution">
    <text evidence="1">The sequence shown here is derived from an EMBL/GenBank/DDBJ whole genome shotgun (WGS) entry which is preliminary data.</text>
</comment>
<protein>
    <submittedName>
        <fullName evidence="1">Uncharacterized protein</fullName>
    </submittedName>
</protein>
<evidence type="ECO:0000313" key="2">
    <source>
        <dbReference type="Proteomes" id="UP000467840"/>
    </source>
</evidence>
<reference evidence="1 2" key="1">
    <citation type="journal article" date="2020" name="Mol. Plant">
        <title>The Chromosome-Based Rubber Tree Genome Provides New Insights into Spurge Genome Evolution and Rubber Biosynthesis.</title>
        <authorList>
            <person name="Liu J."/>
            <person name="Shi C."/>
            <person name="Shi C.C."/>
            <person name="Li W."/>
            <person name="Zhang Q.J."/>
            <person name="Zhang Y."/>
            <person name="Li K."/>
            <person name="Lu H.F."/>
            <person name="Shi C."/>
            <person name="Zhu S.T."/>
            <person name="Xiao Z.Y."/>
            <person name="Nan H."/>
            <person name="Yue Y."/>
            <person name="Zhu X.G."/>
            <person name="Wu Y."/>
            <person name="Hong X.N."/>
            <person name="Fan G.Y."/>
            <person name="Tong Y."/>
            <person name="Zhang D."/>
            <person name="Mao C.L."/>
            <person name="Liu Y.L."/>
            <person name="Hao S.J."/>
            <person name="Liu W.Q."/>
            <person name="Lv M.Q."/>
            <person name="Zhang H.B."/>
            <person name="Liu Y."/>
            <person name="Hu-Tang G.R."/>
            <person name="Wang J.P."/>
            <person name="Wang J.H."/>
            <person name="Sun Y.H."/>
            <person name="Ni S.B."/>
            <person name="Chen W.B."/>
            <person name="Zhang X.C."/>
            <person name="Jiao Y.N."/>
            <person name="Eichler E.E."/>
            <person name="Li G.H."/>
            <person name="Liu X."/>
            <person name="Gao L.Z."/>
        </authorList>
    </citation>
    <scope>NUCLEOTIDE SEQUENCE [LARGE SCALE GENOMIC DNA]</scope>
    <source>
        <strain evidence="2">cv. GT1</strain>
        <tissue evidence="1">Leaf</tissue>
    </source>
</reference>